<organism evidence="14 15">
    <name type="scientific">Leucocoprinus birnbaumii</name>
    <dbReference type="NCBI Taxonomy" id="56174"/>
    <lineage>
        <taxon>Eukaryota</taxon>
        <taxon>Fungi</taxon>
        <taxon>Dikarya</taxon>
        <taxon>Basidiomycota</taxon>
        <taxon>Agaricomycotina</taxon>
        <taxon>Agaricomycetes</taxon>
        <taxon>Agaricomycetidae</taxon>
        <taxon>Agaricales</taxon>
        <taxon>Agaricineae</taxon>
        <taxon>Agaricaceae</taxon>
        <taxon>Leucocoprinus</taxon>
    </lineage>
</organism>
<evidence type="ECO:0000259" key="12">
    <source>
        <dbReference type="Pfam" id="PF08221"/>
    </source>
</evidence>
<name>A0AAD5VZG0_9AGAR</name>
<keyword evidence="15" id="KW-1185">Reference proteome</keyword>
<dbReference type="Pfam" id="PF05645">
    <property type="entry name" value="RNA_pol_Rpc82"/>
    <property type="match status" value="1"/>
</dbReference>
<dbReference type="Pfam" id="PF08221">
    <property type="entry name" value="HTH_9"/>
    <property type="match status" value="1"/>
</dbReference>
<reference evidence="14" key="1">
    <citation type="submission" date="2022-07" db="EMBL/GenBank/DDBJ databases">
        <title>Genome Sequence of Leucocoprinus birnbaumii.</title>
        <authorList>
            <person name="Buettner E."/>
        </authorList>
    </citation>
    <scope>NUCLEOTIDE SEQUENCE</scope>
    <source>
        <strain evidence="14">VT141</strain>
    </source>
</reference>
<dbReference type="InterPro" id="IPR055207">
    <property type="entry name" value="POLR3C_WHD"/>
</dbReference>
<evidence type="ECO:0000256" key="4">
    <source>
        <dbReference type="ARBA" id="ARBA00016689"/>
    </source>
</evidence>
<comment type="caution">
    <text evidence="14">The sequence shown here is derived from an EMBL/GenBank/DDBJ whole genome shotgun (WGS) entry which is preliminary data.</text>
</comment>
<keyword evidence="5 9" id="KW-0240">DNA-directed RNA polymerase</keyword>
<dbReference type="GO" id="GO:0003697">
    <property type="term" value="F:single-stranded DNA binding"/>
    <property type="evidence" value="ECO:0007669"/>
    <property type="project" value="UniProtKB-UniRule"/>
</dbReference>
<dbReference type="AlphaFoldDB" id="A0AAD5VZG0"/>
<sequence length="542" mass="61399">MADVNTARLCSEIIYTHFGPLTAQIVSILLTRGRLPLPQIVRYTQLKPRTVRASILVLVQHNILWHAKSDDGTEVFEVNVDECLMRLRFGKAVFLAQQLFGQAGGEIVQIVLDHGKLRLRDMLSLLGIHDSKSVAVYRGAAHKLVAGAYLKPSTILSHVSPKDKQIKYEAEEKAKISGFPTAKELREAKQVADARLKREEEEAERAGLKRKAVEHPVHRGRKRKIEETEEIAVDETIYFRVNFDKFNVHIRNDLIVDAARKRYNEGTAIVLRGVLKMTENSQKNVSEVRSEPVSVPSITMHLSEEDGLARGLIVDEKRPSNATCIKEYLGMLSCGDNPTPAGKAASFVSFSSSKVQVEFDVVGRRLRRHILESVTRERHGNEGVRILRLLMNTGKMDDKQISKIVMMAGKDVRSLLAALATDSLTSTQEVPKSADRNPTRTFYLWYVDQHKAFSTILGQVYKTLYNISMRRRAEQDIPEVKAVLEKRERSDVRQDESLLTRLERELINEWEGKLQKLTALEMRVEETLFILKDLGVLGIDED</sequence>
<evidence type="ECO:0000256" key="7">
    <source>
        <dbReference type="ARBA" id="ARBA00023242"/>
    </source>
</evidence>
<comment type="similarity">
    <text evidence="2 9">Belongs to the RNA polymerase beta chain family.</text>
</comment>
<proteinExistence type="inferred from homology"/>
<keyword evidence="7 9" id="KW-0539">Nucleus</keyword>
<evidence type="ECO:0000256" key="8">
    <source>
        <dbReference type="ARBA" id="ARBA00025127"/>
    </source>
</evidence>
<feature type="coiled-coil region" evidence="10">
    <location>
        <begin position="182"/>
        <end position="211"/>
    </location>
</feature>
<gene>
    <name evidence="14" type="ORF">NP233_g2846</name>
</gene>
<dbReference type="PANTHER" id="PTHR12949">
    <property type="entry name" value="RNA POLYMERASE III DNA DIRECTED -RELATED"/>
    <property type="match status" value="1"/>
</dbReference>
<evidence type="ECO:0000313" key="14">
    <source>
        <dbReference type="EMBL" id="KAJ3572802.1"/>
    </source>
</evidence>
<evidence type="ECO:0000256" key="6">
    <source>
        <dbReference type="ARBA" id="ARBA00023163"/>
    </source>
</evidence>
<keyword evidence="6 9" id="KW-0804">Transcription</keyword>
<dbReference type="Gene3D" id="6.10.140.1450">
    <property type="match status" value="1"/>
</dbReference>
<dbReference type="EMBL" id="JANIEX010000127">
    <property type="protein sequence ID" value="KAJ3572802.1"/>
    <property type="molecule type" value="Genomic_DNA"/>
</dbReference>
<dbReference type="GO" id="GO:0006351">
    <property type="term" value="P:DNA-templated transcription"/>
    <property type="evidence" value="ECO:0007669"/>
    <property type="project" value="InterPro"/>
</dbReference>
<dbReference type="PANTHER" id="PTHR12949:SF0">
    <property type="entry name" value="DNA-DIRECTED RNA POLYMERASE III SUBUNIT RPC3"/>
    <property type="match status" value="1"/>
</dbReference>
<dbReference type="Proteomes" id="UP001213000">
    <property type="component" value="Unassembled WGS sequence"/>
</dbReference>
<evidence type="ECO:0000256" key="1">
    <source>
        <dbReference type="ARBA" id="ARBA00004123"/>
    </source>
</evidence>
<dbReference type="GO" id="GO:0005666">
    <property type="term" value="C:RNA polymerase III complex"/>
    <property type="evidence" value="ECO:0007669"/>
    <property type="project" value="UniProtKB-UniRule"/>
</dbReference>
<dbReference type="Pfam" id="PF22536">
    <property type="entry name" value="WHD_POLR3C"/>
    <property type="match status" value="1"/>
</dbReference>
<dbReference type="Gene3D" id="1.10.10.10">
    <property type="entry name" value="Winged helix-like DNA-binding domain superfamily/Winged helix DNA-binding domain"/>
    <property type="match status" value="4"/>
</dbReference>
<accession>A0AAD5VZG0</accession>
<feature type="domain" description="RNA polymerase III subunit RPC82-related helix-turn-helix" evidence="12">
    <location>
        <begin position="9"/>
        <end position="63"/>
    </location>
</feature>
<dbReference type="InterPro" id="IPR008806">
    <property type="entry name" value="RNA_pol_III_Rpc82_C"/>
</dbReference>
<dbReference type="InterPro" id="IPR036388">
    <property type="entry name" value="WH-like_DNA-bd_sf"/>
</dbReference>
<comment type="subunit">
    <text evidence="3 9">Component of the RNA polymerase III (Pol III) complex consisting of 17 subunits.</text>
</comment>
<evidence type="ECO:0000256" key="5">
    <source>
        <dbReference type="ARBA" id="ARBA00022478"/>
    </source>
</evidence>
<comment type="function">
    <text evidence="8 9">DNA-dependent RNA polymerase catalyzes the transcription of DNA into RNA using the four ribonucleoside triphosphates as substrates. Specific core component of RNA polymerase III which synthesizes small RNAs, such as 5S rRNA and tRNAs.</text>
</comment>
<evidence type="ECO:0000259" key="13">
    <source>
        <dbReference type="Pfam" id="PF22536"/>
    </source>
</evidence>
<feature type="domain" description="DNA-directed RNA polymerase III subunit RPC3 winged-helix" evidence="13">
    <location>
        <begin position="371"/>
        <end position="447"/>
    </location>
</feature>
<evidence type="ECO:0000256" key="2">
    <source>
        <dbReference type="ARBA" id="ARBA00006835"/>
    </source>
</evidence>
<comment type="subcellular location">
    <subcellularLocation>
        <location evidence="1 9">Nucleus</location>
    </subcellularLocation>
</comment>
<evidence type="ECO:0000256" key="3">
    <source>
        <dbReference type="ARBA" id="ARBA00011206"/>
    </source>
</evidence>
<dbReference type="InterPro" id="IPR013197">
    <property type="entry name" value="RNA_pol_III_RPC82-rel_HTH"/>
</dbReference>
<evidence type="ECO:0000256" key="9">
    <source>
        <dbReference type="RuleBase" id="RU367076"/>
    </source>
</evidence>
<evidence type="ECO:0000313" key="15">
    <source>
        <dbReference type="Proteomes" id="UP001213000"/>
    </source>
</evidence>
<keyword evidence="10" id="KW-0175">Coiled coil</keyword>
<protein>
    <recommendedName>
        <fullName evidence="4 9">DNA-directed RNA polymerase III subunit RPC3</fullName>
        <shortName evidence="9">RNA polymerase III subunit C3</shortName>
    </recommendedName>
</protein>
<feature type="domain" description="RNA polymerase III Rpc82 C -terminal" evidence="11">
    <location>
        <begin position="143"/>
        <end position="323"/>
    </location>
</feature>
<evidence type="ECO:0000256" key="10">
    <source>
        <dbReference type="SAM" id="Coils"/>
    </source>
</evidence>
<dbReference type="SUPFAM" id="SSF46785">
    <property type="entry name" value="Winged helix' DNA-binding domain"/>
    <property type="match status" value="1"/>
</dbReference>
<dbReference type="InterPro" id="IPR036390">
    <property type="entry name" value="WH_DNA-bd_sf"/>
</dbReference>
<dbReference type="InterPro" id="IPR039748">
    <property type="entry name" value="RPC3"/>
</dbReference>
<evidence type="ECO:0000259" key="11">
    <source>
        <dbReference type="Pfam" id="PF05645"/>
    </source>
</evidence>